<dbReference type="Proteomes" id="UP000289437">
    <property type="component" value="Unassembled WGS sequence"/>
</dbReference>
<feature type="compositionally biased region" description="Polar residues" evidence="1">
    <location>
        <begin position="17"/>
        <end position="29"/>
    </location>
</feature>
<keyword evidence="3" id="KW-1185">Reference proteome</keyword>
<dbReference type="AlphaFoldDB" id="A0A4Q0T876"/>
<organism evidence="2 3">
    <name type="scientific">Granulicella sibirica</name>
    <dbReference type="NCBI Taxonomy" id="2479048"/>
    <lineage>
        <taxon>Bacteria</taxon>
        <taxon>Pseudomonadati</taxon>
        <taxon>Acidobacteriota</taxon>
        <taxon>Terriglobia</taxon>
        <taxon>Terriglobales</taxon>
        <taxon>Acidobacteriaceae</taxon>
        <taxon>Granulicella</taxon>
    </lineage>
</organism>
<accession>A0A4Q0T876</accession>
<reference evidence="2 3" key="1">
    <citation type="submission" date="2018-11" db="EMBL/GenBank/DDBJ databases">
        <authorList>
            <person name="Mardanov A.V."/>
            <person name="Ravin N.V."/>
            <person name="Dedysh S.N."/>
        </authorList>
    </citation>
    <scope>NUCLEOTIDE SEQUENCE [LARGE SCALE GENOMIC DNA]</scope>
    <source>
        <strain evidence="2 3">AF10</strain>
    </source>
</reference>
<protein>
    <submittedName>
        <fullName evidence="2">Uncharacterized protein</fullName>
    </submittedName>
</protein>
<proteinExistence type="predicted"/>
<comment type="caution">
    <text evidence="2">The sequence shown here is derived from an EMBL/GenBank/DDBJ whole genome shotgun (WGS) entry which is preliminary data.</text>
</comment>
<name>A0A4Q0T876_9BACT</name>
<dbReference type="EMBL" id="RDSM01000001">
    <property type="protein sequence ID" value="RXH58348.1"/>
    <property type="molecule type" value="Genomic_DNA"/>
</dbReference>
<evidence type="ECO:0000256" key="1">
    <source>
        <dbReference type="SAM" id="MobiDB-lite"/>
    </source>
</evidence>
<sequence>MDHLYFHVQGHPNNCTIPVSQPNIVNPRSSRGIKQGHGHSHSNS</sequence>
<evidence type="ECO:0000313" key="2">
    <source>
        <dbReference type="EMBL" id="RXH58348.1"/>
    </source>
</evidence>
<reference evidence="3" key="2">
    <citation type="submission" date="2019-02" db="EMBL/GenBank/DDBJ databases">
        <title>Granulicella sibirica sp. nov., a psychrotolerant acidobacterium isolated from an organic soil layer in forested tundra, West Siberia.</title>
        <authorList>
            <person name="Oshkin I.Y."/>
            <person name="Kulichevskaya I.S."/>
            <person name="Rijpstra W.I.C."/>
            <person name="Sinninghe Damste J.S."/>
            <person name="Rakitin A.L."/>
            <person name="Ravin N.V."/>
            <person name="Dedysh S.N."/>
        </authorList>
    </citation>
    <scope>NUCLEOTIDE SEQUENCE [LARGE SCALE GENOMIC DNA]</scope>
    <source>
        <strain evidence="3">AF10</strain>
    </source>
</reference>
<evidence type="ECO:0000313" key="3">
    <source>
        <dbReference type="Proteomes" id="UP000289437"/>
    </source>
</evidence>
<feature type="region of interest" description="Disordered" evidence="1">
    <location>
        <begin position="17"/>
        <end position="44"/>
    </location>
</feature>
<feature type="compositionally biased region" description="Basic residues" evidence="1">
    <location>
        <begin position="34"/>
        <end position="44"/>
    </location>
</feature>
<gene>
    <name evidence="2" type="ORF">GRAN_1658</name>
</gene>